<gene>
    <name evidence="1" type="ORF">PPYR_06295</name>
</gene>
<protein>
    <submittedName>
        <fullName evidence="1">Uncharacterized protein</fullName>
    </submittedName>
</protein>
<reference evidence="1 2" key="1">
    <citation type="journal article" date="2018" name="Elife">
        <title>Firefly genomes illuminate parallel origins of bioluminescence in beetles.</title>
        <authorList>
            <person name="Fallon T.R."/>
            <person name="Lower S.E."/>
            <person name="Chang C.H."/>
            <person name="Bessho-Uehara M."/>
            <person name="Martin G.J."/>
            <person name="Bewick A.J."/>
            <person name="Behringer M."/>
            <person name="Debat H.J."/>
            <person name="Wong I."/>
            <person name="Day J.C."/>
            <person name="Suvorov A."/>
            <person name="Silva C.J."/>
            <person name="Stanger-Hall K.F."/>
            <person name="Hall D.W."/>
            <person name="Schmitz R.J."/>
            <person name="Nelson D.R."/>
            <person name="Lewis S.M."/>
            <person name="Shigenobu S."/>
            <person name="Bybee S.M."/>
            <person name="Larracuente A.M."/>
            <person name="Oba Y."/>
            <person name="Weng J.K."/>
        </authorList>
    </citation>
    <scope>NUCLEOTIDE SEQUENCE [LARGE SCALE GENOMIC DNA]</scope>
    <source>
        <strain evidence="1">1611_PpyrPB1</strain>
        <tissue evidence="1">Whole body</tissue>
    </source>
</reference>
<evidence type="ECO:0000313" key="2">
    <source>
        <dbReference type="Proteomes" id="UP000327044"/>
    </source>
</evidence>
<dbReference type="EMBL" id="VVIM01000004">
    <property type="protein sequence ID" value="KAB0800555.1"/>
    <property type="molecule type" value="Genomic_DNA"/>
</dbReference>
<evidence type="ECO:0000313" key="1">
    <source>
        <dbReference type="EMBL" id="KAB0800555.1"/>
    </source>
</evidence>
<dbReference type="Proteomes" id="UP000327044">
    <property type="component" value="Unassembled WGS sequence"/>
</dbReference>
<sequence length="114" mass="13172">MTNNGLYTLQYAIVRLRSKTILRVFQREDGDYRNLDKHQPYIGKGYQVCDFCESDKETLRGIPERKCSGKGAAPLKQAARRLLLGRQYHVEQNVECKDSSGLNLSCKLYRRESI</sequence>
<keyword evidence="2" id="KW-1185">Reference proteome</keyword>
<dbReference type="InParanoid" id="A0A5N4AT58"/>
<organism evidence="1 2">
    <name type="scientific">Photinus pyralis</name>
    <name type="common">Common eastern firefly</name>
    <name type="synonym">Lampyris pyralis</name>
    <dbReference type="NCBI Taxonomy" id="7054"/>
    <lineage>
        <taxon>Eukaryota</taxon>
        <taxon>Metazoa</taxon>
        <taxon>Ecdysozoa</taxon>
        <taxon>Arthropoda</taxon>
        <taxon>Hexapoda</taxon>
        <taxon>Insecta</taxon>
        <taxon>Pterygota</taxon>
        <taxon>Neoptera</taxon>
        <taxon>Endopterygota</taxon>
        <taxon>Coleoptera</taxon>
        <taxon>Polyphaga</taxon>
        <taxon>Elateriformia</taxon>
        <taxon>Elateroidea</taxon>
        <taxon>Lampyridae</taxon>
        <taxon>Lampyrinae</taxon>
        <taxon>Photinus</taxon>
    </lineage>
</organism>
<dbReference type="AlphaFoldDB" id="A0A5N4AT58"/>
<name>A0A5N4AT58_PHOPY</name>
<proteinExistence type="predicted"/>
<accession>A0A5N4AT58</accession>
<comment type="caution">
    <text evidence="1">The sequence shown here is derived from an EMBL/GenBank/DDBJ whole genome shotgun (WGS) entry which is preliminary data.</text>
</comment>